<dbReference type="AlphaFoldDB" id="A0A9Q3K9T6"/>
<gene>
    <name evidence="2" type="ORF">O181_117155</name>
</gene>
<keyword evidence="3" id="KW-1185">Reference proteome</keyword>
<protein>
    <submittedName>
        <fullName evidence="2">Uncharacterized protein</fullName>
    </submittedName>
</protein>
<proteinExistence type="predicted"/>
<sequence length="97" mass="10999">MRRRKSPTLHKIHPHSSTVSDPPETVLINPFPCSPYHFRPVESTSDVCHPLEHLFNKLCGSCFHWRAHCLHINEITNLTLHAPLPSQTRDSGLPCTA</sequence>
<dbReference type="EMBL" id="AVOT02100618">
    <property type="protein sequence ID" value="MBW0577440.1"/>
    <property type="molecule type" value="Genomic_DNA"/>
</dbReference>
<feature type="region of interest" description="Disordered" evidence="1">
    <location>
        <begin position="1"/>
        <end position="21"/>
    </location>
</feature>
<feature type="compositionally biased region" description="Basic residues" evidence="1">
    <location>
        <begin position="1"/>
        <end position="14"/>
    </location>
</feature>
<evidence type="ECO:0000256" key="1">
    <source>
        <dbReference type="SAM" id="MobiDB-lite"/>
    </source>
</evidence>
<dbReference type="Proteomes" id="UP000765509">
    <property type="component" value="Unassembled WGS sequence"/>
</dbReference>
<comment type="caution">
    <text evidence="2">The sequence shown here is derived from an EMBL/GenBank/DDBJ whole genome shotgun (WGS) entry which is preliminary data.</text>
</comment>
<reference evidence="2" key="1">
    <citation type="submission" date="2021-03" db="EMBL/GenBank/DDBJ databases">
        <title>Draft genome sequence of rust myrtle Austropuccinia psidii MF-1, a brazilian biotype.</title>
        <authorList>
            <person name="Quecine M.C."/>
            <person name="Pachon D.M.R."/>
            <person name="Bonatelli M.L."/>
            <person name="Correr F.H."/>
            <person name="Franceschini L.M."/>
            <person name="Leite T.F."/>
            <person name="Margarido G.R.A."/>
            <person name="Almeida C.A."/>
            <person name="Ferrarezi J.A."/>
            <person name="Labate C.A."/>
        </authorList>
    </citation>
    <scope>NUCLEOTIDE SEQUENCE</scope>
    <source>
        <strain evidence="2">MF-1</strain>
    </source>
</reference>
<organism evidence="2 3">
    <name type="scientific">Austropuccinia psidii MF-1</name>
    <dbReference type="NCBI Taxonomy" id="1389203"/>
    <lineage>
        <taxon>Eukaryota</taxon>
        <taxon>Fungi</taxon>
        <taxon>Dikarya</taxon>
        <taxon>Basidiomycota</taxon>
        <taxon>Pucciniomycotina</taxon>
        <taxon>Pucciniomycetes</taxon>
        <taxon>Pucciniales</taxon>
        <taxon>Sphaerophragmiaceae</taxon>
        <taxon>Austropuccinia</taxon>
    </lineage>
</organism>
<accession>A0A9Q3K9T6</accession>
<name>A0A9Q3K9T6_9BASI</name>
<evidence type="ECO:0000313" key="3">
    <source>
        <dbReference type="Proteomes" id="UP000765509"/>
    </source>
</evidence>
<evidence type="ECO:0000313" key="2">
    <source>
        <dbReference type="EMBL" id="MBW0577440.1"/>
    </source>
</evidence>